<proteinExistence type="predicted"/>
<protein>
    <recommendedName>
        <fullName evidence="3">Esterase</fullName>
    </recommendedName>
</protein>
<dbReference type="AlphaFoldDB" id="A0A6B8VNL2"/>
<name>A0A6B8VNL2_9CORY</name>
<dbReference type="InterPro" id="IPR029058">
    <property type="entry name" value="AB_hydrolase_fold"/>
</dbReference>
<dbReference type="SUPFAM" id="SSF53474">
    <property type="entry name" value="alpha/beta-Hydrolases"/>
    <property type="match status" value="1"/>
</dbReference>
<evidence type="ECO:0000313" key="2">
    <source>
        <dbReference type="Proteomes" id="UP000427071"/>
    </source>
</evidence>
<dbReference type="Gene3D" id="3.40.50.1820">
    <property type="entry name" value="alpha/beta hydrolase"/>
    <property type="match status" value="1"/>
</dbReference>
<dbReference type="EMBL" id="CP046452">
    <property type="protein sequence ID" value="QGU01371.1"/>
    <property type="molecule type" value="Genomic_DNA"/>
</dbReference>
<evidence type="ECO:0008006" key="3">
    <source>
        <dbReference type="Google" id="ProtNLM"/>
    </source>
</evidence>
<organism evidence="1 2">
    <name type="scientific">Corynebacterium kalinowskii</name>
    <dbReference type="NCBI Taxonomy" id="2675216"/>
    <lineage>
        <taxon>Bacteria</taxon>
        <taxon>Bacillati</taxon>
        <taxon>Actinomycetota</taxon>
        <taxon>Actinomycetes</taxon>
        <taxon>Mycobacteriales</taxon>
        <taxon>Corynebacteriaceae</taxon>
        <taxon>Corynebacterium</taxon>
    </lineage>
</organism>
<dbReference type="KEGG" id="ckw:CKALI_02410"/>
<reference evidence="2" key="1">
    <citation type="submission" date="2019-11" db="EMBL/GenBank/DDBJ databases">
        <title>Complete genome sequence of Corynebacterium kalinowskii 1959, a novel Corynebacterium species isolated from soil of a small paddock in Vilsendorf, Germany.</title>
        <authorList>
            <person name="Schaffert L."/>
            <person name="Ruwe M."/>
            <person name="Milse J."/>
            <person name="Hanuschka K."/>
            <person name="Ortseifen V."/>
            <person name="Droste J."/>
            <person name="Brandt D."/>
            <person name="Schlueter L."/>
            <person name="Kutter Y."/>
            <person name="Vinke S."/>
            <person name="Viehoefer P."/>
            <person name="Jacob L."/>
            <person name="Luebke N.-C."/>
            <person name="Schulte-Berndt E."/>
            <person name="Hain C."/>
            <person name="Linder M."/>
            <person name="Schmidt P."/>
            <person name="Wollenschlaeger L."/>
            <person name="Luttermann T."/>
            <person name="Thieme E."/>
            <person name="Hassa J."/>
            <person name="Haak M."/>
            <person name="Wittchen M."/>
            <person name="Mentz A."/>
            <person name="Persicke M."/>
            <person name="Busche T."/>
            <person name="Ruckert C."/>
        </authorList>
    </citation>
    <scope>NUCLEOTIDE SEQUENCE [LARGE SCALE GENOMIC DNA]</scope>
    <source>
        <strain evidence="2">1959</strain>
    </source>
</reference>
<sequence>MLPTPKQEPDVQCSWWEKGAASVASPFGANGVELGKNFTSNGVRGNYHVFAEGIDFSRPVRVVVRLHGDGAREYDVADGLTACLADQANRHNAINVVPKSPDTVGSVTWWEDIPRNREWLGALLQQEIYPRFGLSAQDSVWMGYSGGAEMITYGILPRNSEWIGQSATMVGGGGAPHEVAVQPSAAQRENLELAWVVGLNDDGRDGTFNALGNARAGAEFYRSIGFARVQEAYPAGYDHVSVPQIKILDQRLSGEAISLG</sequence>
<gene>
    <name evidence="1" type="ORF">CKALI_02410</name>
</gene>
<accession>A0A6B8VNL2</accession>
<dbReference type="Proteomes" id="UP000427071">
    <property type="component" value="Chromosome"/>
</dbReference>
<keyword evidence="2" id="KW-1185">Reference proteome</keyword>
<evidence type="ECO:0000313" key="1">
    <source>
        <dbReference type="EMBL" id="QGU01371.1"/>
    </source>
</evidence>